<accession>A0A3G4ZPG9</accession>
<protein>
    <submittedName>
        <fullName evidence="1">Uncharacterized protein</fullName>
    </submittedName>
</protein>
<sequence>MARHSRGSNHNNRHNKCHKSKCVKKEEIVGAYAGSYFLPGPTQLLANVAFNAGGTLTGQDVGDVGVGAFGTVHTGIWERVGGKVYKFSFTNVGANFTPVNQLPAVAADRLVACGTLTLSNDGQSFTGSGIVNIYTVADPPFSTLVVGNIPFTANFVRLNFIC</sequence>
<proteinExistence type="predicted"/>
<reference evidence="1" key="1">
    <citation type="submission" date="2018-10" db="EMBL/GenBank/DDBJ databases">
        <title>Hidden diversity of soil giant viruses.</title>
        <authorList>
            <person name="Schulz F."/>
            <person name="Alteio L."/>
            <person name="Goudeau D."/>
            <person name="Ryan E.M."/>
            <person name="Malmstrom R.R."/>
            <person name="Blanchard J."/>
            <person name="Woyke T."/>
        </authorList>
    </citation>
    <scope>NUCLEOTIDE SEQUENCE</scope>
    <source>
        <strain evidence="1">BAV1</strain>
    </source>
</reference>
<dbReference type="EMBL" id="MK071998">
    <property type="protein sequence ID" value="AYV76802.1"/>
    <property type="molecule type" value="Genomic_DNA"/>
</dbReference>
<organism evidence="1">
    <name type="scientific">Barrevirus sp</name>
    <dbReference type="NCBI Taxonomy" id="2487763"/>
    <lineage>
        <taxon>Viruses</taxon>
        <taxon>Varidnaviria</taxon>
        <taxon>Bamfordvirae</taxon>
        <taxon>Nucleocytoviricota</taxon>
        <taxon>Megaviricetes</taxon>
        <taxon>Imitervirales</taxon>
        <taxon>Mimiviridae</taxon>
        <taxon>Klosneuvirinae</taxon>
    </lineage>
</organism>
<name>A0A3G4ZPG9_9VIRU</name>
<evidence type="ECO:0000313" key="1">
    <source>
        <dbReference type="EMBL" id="AYV76802.1"/>
    </source>
</evidence>
<gene>
    <name evidence="1" type="ORF">Barrevirus1_24</name>
</gene>